<name>A0ABT6R824_9BACL</name>
<gene>
    <name evidence="1" type="ORF">QK289_15695</name>
</gene>
<organism evidence="1 2">
    <name type="scientific">Exiguobacterium antarcticum</name>
    <dbReference type="NCBI Taxonomy" id="132920"/>
    <lineage>
        <taxon>Bacteria</taxon>
        <taxon>Bacillati</taxon>
        <taxon>Bacillota</taxon>
        <taxon>Bacilli</taxon>
        <taxon>Bacillales</taxon>
        <taxon>Bacillales Family XII. Incertae Sedis</taxon>
        <taxon>Exiguobacterium</taxon>
    </lineage>
</organism>
<evidence type="ECO:0000313" key="1">
    <source>
        <dbReference type="EMBL" id="MDI3236459.1"/>
    </source>
</evidence>
<keyword evidence="2" id="KW-1185">Reference proteome</keyword>
<dbReference type="RefSeq" id="WP_282357498.1">
    <property type="nucleotide sequence ID" value="NZ_JASBQV010000041.1"/>
</dbReference>
<dbReference type="EMBL" id="JASBQV010000041">
    <property type="protein sequence ID" value="MDI3236459.1"/>
    <property type="molecule type" value="Genomic_DNA"/>
</dbReference>
<sequence length="125" mass="15013">MPFKTFAIRNEAILPIHYLRGLSKLKGQEMGWNEIFGKGLKEVENIKERNHKIIAPPTTGVRKERMGHDFKDGVFDEMKRYAKHYGLKQADMIELFAWIYFSSEFTEREKEFFKINEWIYYVEEL</sequence>
<comment type="caution">
    <text evidence="1">The sequence shown here is derived from an EMBL/GenBank/DDBJ whole genome shotgun (WGS) entry which is preliminary data.</text>
</comment>
<protein>
    <submittedName>
        <fullName evidence="1">Uncharacterized protein</fullName>
    </submittedName>
</protein>
<evidence type="ECO:0000313" key="2">
    <source>
        <dbReference type="Proteomes" id="UP001243286"/>
    </source>
</evidence>
<reference evidence="1 2" key="1">
    <citation type="submission" date="2023-04" db="EMBL/GenBank/DDBJ databases">
        <title>Antarctic isolates genomes.</title>
        <authorList>
            <person name="Dimov S.G."/>
        </authorList>
    </citation>
    <scope>NUCLEOTIDE SEQUENCE [LARGE SCALE GENOMIC DNA]</scope>
    <source>
        <strain evidence="1 2">AL19</strain>
    </source>
</reference>
<proteinExistence type="predicted"/>
<dbReference type="Proteomes" id="UP001243286">
    <property type="component" value="Unassembled WGS sequence"/>
</dbReference>
<accession>A0ABT6R824</accession>